<evidence type="ECO:0000256" key="6">
    <source>
        <dbReference type="ARBA" id="ARBA00013061"/>
    </source>
</evidence>
<dbReference type="Gene3D" id="3.40.50.1260">
    <property type="entry name" value="Phosphoglycerate kinase, N-terminal domain"/>
    <property type="match status" value="2"/>
</dbReference>
<feature type="binding site" evidence="15">
    <location>
        <position position="204"/>
    </location>
    <ligand>
        <name>ATP</name>
        <dbReference type="ChEBI" id="CHEBI:30616"/>
    </ligand>
</feature>
<evidence type="ECO:0000256" key="8">
    <source>
        <dbReference type="ARBA" id="ARBA00022679"/>
    </source>
</evidence>
<dbReference type="GO" id="GO:0004618">
    <property type="term" value="F:phosphoglycerate kinase activity"/>
    <property type="evidence" value="ECO:0007669"/>
    <property type="project" value="UniProtKB-EC"/>
</dbReference>
<dbReference type="InterPro" id="IPR015824">
    <property type="entry name" value="Phosphoglycerate_kinase_N"/>
</dbReference>
<dbReference type="FunFam" id="3.40.50.1260:FF:000006">
    <property type="entry name" value="Phosphoglycerate kinase"/>
    <property type="match status" value="1"/>
</dbReference>
<comment type="subunit">
    <text evidence="5 17">Monomer.</text>
</comment>
<proteinExistence type="inferred from homology"/>
<keyword evidence="7" id="KW-0963">Cytoplasm</keyword>
<evidence type="ECO:0000256" key="2">
    <source>
        <dbReference type="ARBA" id="ARBA00001946"/>
    </source>
</evidence>
<protein>
    <recommendedName>
        <fullName evidence="6 16">Phosphoglycerate kinase</fullName>
        <ecNumber evidence="6 16">2.7.2.3</ecNumber>
    </recommendedName>
</protein>
<dbReference type="InterPro" id="IPR036043">
    <property type="entry name" value="Phosphoglycerate_kinase_sf"/>
</dbReference>
<dbReference type="EMBL" id="CASHTH010000022">
    <property type="protein sequence ID" value="CAI7989133.1"/>
    <property type="molecule type" value="Genomic_DNA"/>
</dbReference>
<sequence>MTKRTLSNLDVAKKRVLVRVDFNIPIEQGVEVIASYDQRLRATLPTIHYLLEQDCRVILCSHLGRPGGKVVEELRLAPVGDRLAELLGHPVRNLLDCVGPDVAAQIEELGPGQIALLENLRFHAGEEANDPEFAQSLAALAECFVMDAFAVTHRAHASTAGITDYLPSAMGLLVQREVEQMGKALESPASPLAALMGGAKVSDKILVLENLLDKLDHLFIGGGMAVTFLRARGYKTGASTVEEDRLDFARDVMERAAVRNIGFHLPNDVVVASAFGSDPPESRTVPVDQVPDDWYIMDVGAATAAQFSEALQACRTIIWNGPMGVFEMPRFSEGTRTVANAIAGLQGVTTVVGGGSTAEAVEELGLMDAMTHVSTGGGASLEFLEGRELPGIAALPDD</sequence>
<evidence type="ECO:0000256" key="5">
    <source>
        <dbReference type="ARBA" id="ARBA00011245"/>
    </source>
</evidence>
<dbReference type="GO" id="GO:0043531">
    <property type="term" value="F:ADP binding"/>
    <property type="evidence" value="ECO:0007669"/>
    <property type="project" value="TreeGrafter"/>
</dbReference>
<evidence type="ECO:0000256" key="13">
    <source>
        <dbReference type="ARBA" id="ARBA00023152"/>
    </source>
</evidence>
<dbReference type="PRINTS" id="PR00477">
    <property type="entry name" value="PHGLYCKINASE"/>
</dbReference>
<name>A0AA35VRI9_GEOBA</name>
<dbReference type="AlphaFoldDB" id="A0AA35VRI9"/>
<accession>A0AA35VRI9</accession>
<organism evidence="18 19">
    <name type="scientific">Geodia barretti</name>
    <name type="common">Barrett's horny sponge</name>
    <dbReference type="NCBI Taxonomy" id="519541"/>
    <lineage>
        <taxon>Eukaryota</taxon>
        <taxon>Metazoa</taxon>
        <taxon>Porifera</taxon>
        <taxon>Demospongiae</taxon>
        <taxon>Heteroscleromorpha</taxon>
        <taxon>Tetractinellida</taxon>
        <taxon>Astrophorina</taxon>
        <taxon>Geodiidae</taxon>
        <taxon>Geodia</taxon>
    </lineage>
</organism>
<dbReference type="Pfam" id="PF00162">
    <property type="entry name" value="PGK"/>
    <property type="match status" value="1"/>
</dbReference>
<evidence type="ECO:0000313" key="18">
    <source>
        <dbReference type="EMBL" id="CAI7989133.1"/>
    </source>
</evidence>
<evidence type="ECO:0000256" key="12">
    <source>
        <dbReference type="ARBA" id="ARBA00022842"/>
    </source>
</evidence>
<evidence type="ECO:0000256" key="17">
    <source>
        <dbReference type="RuleBase" id="RU000696"/>
    </source>
</evidence>
<dbReference type="PIRSF" id="PIRSF000724">
    <property type="entry name" value="Pgk"/>
    <property type="match status" value="1"/>
</dbReference>
<dbReference type="GO" id="GO:0005829">
    <property type="term" value="C:cytosol"/>
    <property type="evidence" value="ECO:0007669"/>
    <property type="project" value="TreeGrafter"/>
</dbReference>
<feature type="binding site" evidence="14">
    <location>
        <begin position="21"/>
        <end position="23"/>
    </location>
    <ligand>
        <name>substrate</name>
    </ligand>
</feature>
<comment type="similarity">
    <text evidence="4 16">Belongs to the phosphoglycerate kinase family.</text>
</comment>
<comment type="cofactor">
    <cofactor evidence="2">
        <name>Mg(2+)</name>
        <dbReference type="ChEBI" id="CHEBI:18420"/>
    </cofactor>
</comment>
<feature type="binding site" evidence="15">
    <location>
        <position position="327"/>
    </location>
    <ligand>
        <name>ATP</name>
        <dbReference type="ChEBI" id="CHEBI:30616"/>
    </ligand>
</feature>
<evidence type="ECO:0000256" key="7">
    <source>
        <dbReference type="ARBA" id="ARBA00022490"/>
    </source>
</evidence>
<reference evidence="18" key="1">
    <citation type="submission" date="2023-03" db="EMBL/GenBank/DDBJ databases">
        <authorList>
            <person name="Steffen K."/>
            <person name="Cardenas P."/>
        </authorList>
    </citation>
    <scope>NUCLEOTIDE SEQUENCE</scope>
</reference>
<keyword evidence="11 15" id="KW-0067">ATP-binding</keyword>
<dbReference type="SUPFAM" id="SSF53748">
    <property type="entry name" value="Phosphoglycerate kinase"/>
    <property type="match status" value="1"/>
</dbReference>
<keyword evidence="8 16" id="KW-0808">Transferase</keyword>
<dbReference type="FunFam" id="3.40.50.1260:FF:000031">
    <property type="entry name" value="Phosphoglycerate kinase 1"/>
    <property type="match status" value="1"/>
</dbReference>
<dbReference type="HAMAP" id="MF_00145">
    <property type="entry name" value="Phosphoglyc_kinase"/>
    <property type="match status" value="1"/>
</dbReference>
<keyword evidence="13" id="KW-0324">Glycolysis</keyword>
<evidence type="ECO:0000256" key="9">
    <source>
        <dbReference type="ARBA" id="ARBA00022741"/>
    </source>
</evidence>
<feature type="binding site" evidence="14">
    <location>
        <position position="154"/>
    </location>
    <ligand>
        <name>(2R)-3-phosphoglycerate</name>
        <dbReference type="ChEBI" id="CHEBI:58272"/>
    </ligand>
</feature>
<evidence type="ECO:0000256" key="11">
    <source>
        <dbReference type="ARBA" id="ARBA00022840"/>
    </source>
</evidence>
<comment type="pathway">
    <text evidence="3 16">Carbohydrate degradation; glycolysis; pyruvate from D-glyceraldehyde 3-phosphate: step 2/5.</text>
</comment>
<evidence type="ECO:0000256" key="1">
    <source>
        <dbReference type="ARBA" id="ARBA00000642"/>
    </source>
</evidence>
<keyword evidence="9" id="KW-0547">Nucleotide-binding</keyword>
<keyword evidence="12" id="KW-0460">Magnesium</keyword>
<evidence type="ECO:0000256" key="14">
    <source>
        <dbReference type="PIRSR" id="PIRSR000724-1"/>
    </source>
</evidence>
<dbReference type="GO" id="GO:0006096">
    <property type="term" value="P:glycolytic process"/>
    <property type="evidence" value="ECO:0007669"/>
    <property type="project" value="UniProtKB-KW"/>
</dbReference>
<dbReference type="Proteomes" id="UP001174909">
    <property type="component" value="Unassembled WGS sequence"/>
</dbReference>
<evidence type="ECO:0000256" key="15">
    <source>
        <dbReference type="PIRSR" id="PIRSR000724-2"/>
    </source>
</evidence>
<dbReference type="GO" id="GO:0005524">
    <property type="term" value="F:ATP binding"/>
    <property type="evidence" value="ECO:0007669"/>
    <property type="project" value="UniProtKB-KW"/>
</dbReference>
<comment type="catalytic activity">
    <reaction evidence="1 16">
        <text>(2R)-3-phosphoglycerate + ATP = (2R)-3-phospho-glyceroyl phosphate + ADP</text>
        <dbReference type="Rhea" id="RHEA:14801"/>
        <dbReference type="ChEBI" id="CHEBI:30616"/>
        <dbReference type="ChEBI" id="CHEBI:57604"/>
        <dbReference type="ChEBI" id="CHEBI:58272"/>
        <dbReference type="ChEBI" id="CHEBI:456216"/>
        <dbReference type="EC" id="2.7.2.3"/>
    </reaction>
</comment>
<keyword evidence="10 16" id="KW-0418">Kinase</keyword>
<dbReference type="GO" id="GO:0006094">
    <property type="term" value="P:gluconeogenesis"/>
    <property type="evidence" value="ECO:0007669"/>
    <property type="project" value="TreeGrafter"/>
</dbReference>
<dbReference type="InterPro" id="IPR001576">
    <property type="entry name" value="Phosphoglycerate_kinase"/>
</dbReference>
<dbReference type="PANTHER" id="PTHR11406:SF23">
    <property type="entry name" value="PHOSPHOGLYCERATE KINASE 1, CHLOROPLASTIC-RELATED"/>
    <property type="match status" value="1"/>
</dbReference>
<gene>
    <name evidence="18" type="ORF">GBAR_LOCUS144</name>
</gene>
<comment type="caution">
    <text evidence="18">The sequence shown here is derived from an EMBL/GenBank/DDBJ whole genome shotgun (WGS) entry which is preliminary data.</text>
</comment>
<evidence type="ECO:0000256" key="4">
    <source>
        <dbReference type="ARBA" id="ARBA00008982"/>
    </source>
</evidence>
<feature type="binding site" evidence="14">
    <location>
        <begin position="62"/>
        <end position="65"/>
    </location>
    <ligand>
        <name>substrate</name>
    </ligand>
</feature>
<dbReference type="EC" id="2.7.2.3" evidence="6 16"/>
<dbReference type="PANTHER" id="PTHR11406">
    <property type="entry name" value="PHOSPHOGLYCERATE KINASE"/>
    <property type="match status" value="1"/>
</dbReference>
<keyword evidence="19" id="KW-1185">Reference proteome</keyword>
<evidence type="ECO:0000256" key="10">
    <source>
        <dbReference type="ARBA" id="ARBA00022777"/>
    </source>
</evidence>
<feature type="binding site" evidence="14">
    <location>
        <position position="39"/>
    </location>
    <ligand>
        <name>(2R)-3-phosphoglycerate</name>
        <dbReference type="ChEBI" id="CHEBI:58272"/>
    </ligand>
</feature>
<evidence type="ECO:0000256" key="16">
    <source>
        <dbReference type="RuleBase" id="RU000532"/>
    </source>
</evidence>
<evidence type="ECO:0000313" key="19">
    <source>
        <dbReference type="Proteomes" id="UP001174909"/>
    </source>
</evidence>
<evidence type="ECO:0000256" key="3">
    <source>
        <dbReference type="ARBA" id="ARBA00004838"/>
    </source>
</evidence>
<feature type="binding site" evidence="14">
    <location>
        <position position="121"/>
    </location>
    <ligand>
        <name>(2R)-3-phosphoglycerate</name>
        <dbReference type="ChEBI" id="CHEBI:58272"/>
    </ligand>
</feature>